<accession>A0A146KPX1</accession>
<feature type="chain" id="PRO_5012904400" evidence="2">
    <location>
        <begin position="16"/>
        <end position="288"/>
    </location>
</feature>
<evidence type="ECO:0000256" key="2">
    <source>
        <dbReference type="SAM" id="SignalP"/>
    </source>
</evidence>
<sequence length="288" mass="31990">IVLISILIMPGTGEGSQTSSSEVGSKEKHDRPSELMPADMWREMLQAQNAQMQQFMLAMMQPQHKTIILPEFNPDEHFCDPKAWCTTVDLCMAENPLAGAKLVLALSRSLKGSASCWLSQITFPDMSWNQFKDLFLAQYHCTESPAAALMNSLNGKPKEGECYSAYAGKVLNSLMASWKGLTVEQIGIATVLAHMAQFDARVQRMAFTAEISSRDGLLKELKSISYKKRPALMAPPFDSKRPRFSATGNLPKCVWCSRMNHKSEDCFFKKSKPLPVEGSSSQSVNRPS</sequence>
<feature type="non-terminal residue" evidence="3">
    <location>
        <position position="288"/>
    </location>
</feature>
<reference evidence="3" key="1">
    <citation type="journal article" date="2016" name="Gigascience">
        <title>De novo construction of an expanded transcriptome assembly for the western tarnished plant bug, Lygus hesperus.</title>
        <authorList>
            <person name="Tassone E.E."/>
            <person name="Geib S.M."/>
            <person name="Hall B."/>
            <person name="Fabrick J.A."/>
            <person name="Brent C.S."/>
            <person name="Hull J.J."/>
        </authorList>
    </citation>
    <scope>NUCLEOTIDE SEQUENCE</scope>
</reference>
<proteinExistence type="predicted"/>
<dbReference type="AlphaFoldDB" id="A0A146KPX1"/>
<gene>
    <name evidence="3" type="ORF">g.51388</name>
</gene>
<keyword evidence="2" id="KW-0732">Signal</keyword>
<feature type="compositionally biased region" description="Basic and acidic residues" evidence="1">
    <location>
        <begin position="24"/>
        <end position="33"/>
    </location>
</feature>
<name>A0A146KPX1_LYGHE</name>
<feature type="region of interest" description="Disordered" evidence="1">
    <location>
        <begin position="12"/>
        <end position="33"/>
    </location>
</feature>
<evidence type="ECO:0000256" key="1">
    <source>
        <dbReference type="SAM" id="MobiDB-lite"/>
    </source>
</evidence>
<feature type="signal peptide" evidence="2">
    <location>
        <begin position="1"/>
        <end position="15"/>
    </location>
</feature>
<dbReference type="EMBL" id="GDHC01020530">
    <property type="protein sequence ID" value="JAP98098.1"/>
    <property type="molecule type" value="Transcribed_RNA"/>
</dbReference>
<organism evidence="3">
    <name type="scientific">Lygus hesperus</name>
    <name type="common">Western plant bug</name>
    <dbReference type="NCBI Taxonomy" id="30085"/>
    <lineage>
        <taxon>Eukaryota</taxon>
        <taxon>Metazoa</taxon>
        <taxon>Ecdysozoa</taxon>
        <taxon>Arthropoda</taxon>
        <taxon>Hexapoda</taxon>
        <taxon>Insecta</taxon>
        <taxon>Pterygota</taxon>
        <taxon>Neoptera</taxon>
        <taxon>Paraneoptera</taxon>
        <taxon>Hemiptera</taxon>
        <taxon>Heteroptera</taxon>
        <taxon>Panheteroptera</taxon>
        <taxon>Cimicomorpha</taxon>
        <taxon>Miridae</taxon>
        <taxon>Mirini</taxon>
        <taxon>Lygus</taxon>
    </lineage>
</organism>
<protein>
    <submittedName>
        <fullName evidence="3">Uncharacterized protein</fullName>
    </submittedName>
</protein>
<feature type="non-terminal residue" evidence="3">
    <location>
        <position position="1"/>
    </location>
</feature>
<evidence type="ECO:0000313" key="3">
    <source>
        <dbReference type="EMBL" id="JAP98098.1"/>
    </source>
</evidence>